<dbReference type="Proteomes" id="UP001211065">
    <property type="component" value="Unassembled WGS sequence"/>
</dbReference>
<organism evidence="1 2">
    <name type="scientific">Clydaea vesicula</name>
    <dbReference type="NCBI Taxonomy" id="447962"/>
    <lineage>
        <taxon>Eukaryota</taxon>
        <taxon>Fungi</taxon>
        <taxon>Fungi incertae sedis</taxon>
        <taxon>Chytridiomycota</taxon>
        <taxon>Chytridiomycota incertae sedis</taxon>
        <taxon>Chytridiomycetes</taxon>
        <taxon>Lobulomycetales</taxon>
        <taxon>Lobulomycetaceae</taxon>
        <taxon>Clydaea</taxon>
    </lineage>
</organism>
<proteinExistence type="predicted"/>
<reference evidence="1" key="1">
    <citation type="submission" date="2020-05" db="EMBL/GenBank/DDBJ databases">
        <title>Phylogenomic resolution of chytrid fungi.</title>
        <authorList>
            <person name="Stajich J.E."/>
            <person name="Amses K."/>
            <person name="Simmons R."/>
            <person name="Seto K."/>
            <person name="Myers J."/>
            <person name="Bonds A."/>
            <person name="Quandt C.A."/>
            <person name="Barry K."/>
            <person name="Liu P."/>
            <person name="Grigoriev I."/>
            <person name="Longcore J.E."/>
            <person name="James T.Y."/>
        </authorList>
    </citation>
    <scope>NUCLEOTIDE SEQUENCE</scope>
    <source>
        <strain evidence="1">JEL0476</strain>
    </source>
</reference>
<gene>
    <name evidence="1" type="ORF">HK099_002746</name>
</gene>
<sequence length="184" mass="21554">MLADNKNWFDQFFENLTENILQFDKNNFSIENLFLNQINGDFDKNLMCIARHHLSCSLFQPPSNNDISRLAFFIETISTRSDSYVSLALQVNMYSESLYKNFQTKVSCQKNEFDNFLHQKSVQQKIEFVVEFLLNHVTVFKPSFSVLQGLFNIFQKLSEEWGNNKRQQIEVASKITELANLLSK</sequence>
<protein>
    <submittedName>
        <fullName evidence="1">Uncharacterized protein</fullName>
    </submittedName>
</protein>
<comment type="caution">
    <text evidence="1">The sequence shown here is derived from an EMBL/GenBank/DDBJ whole genome shotgun (WGS) entry which is preliminary data.</text>
</comment>
<feature type="non-terminal residue" evidence="1">
    <location>
        <position position="184"/>
    </location>
</feature>
<evidence type="ECO:0000313" key="1">
    <source>
        <dbReference type="EMBL" id="KAJ3200270.1"/>
    </source>
</evidence>
<keyword evidence="2" id="KW-1185">Reference proteome</keyword>
<name>A0AAD5TSU2_9FUNG</name>
<dbReference type="AlphaFoldDB" id="A0AAD5TSU2"/>
<dbReference type="EMBL" id="JADGJW010001938">
    <property type="protein sequence ID" value="KAJ3200270.1"/>
    <property type="molecule type" value="Genomic_DNA"/>
</dbReference>
<evidence type="ECO:0000313" key="2">
    <source>
        <dbReference type="Proteomes" id="UP001211065"/>
    </source>
</evidence>
<accession>A0AAD5TSU2</accession>